<evidence type="ECO:0000313" key="1">
    <source>
        <dbReference type="EMBL" id="OEH75834.1"/>
    </source>
</evidence>
<sequence>MTSRPFFPSRRICGLSTSCVSAPPERLSRIARIRESDSMLTSSGGATTYMESISNDSVSLFSAAPIGCWGNMCSRCSKGSVGGVRTSRRLNSSYTKALSRMYSSSSSQNTSRSDALPNAGNRDFIWRTTERRFIDFCLSPEEEERLKLLHDRIVASPWSFISKEELANCLLLESKGKASQDPSLLQRLRLIGSYILSPRGLEEDGRRLFRTLIPRYEDTHLTEKYFGIGEADFNGRVYFLLLHLWSLHCALHQAISEFKVPAILREQQFVSFGFCVSLDEAFEDEAAGPAGQLAHRLWVTVFGAAESKYACNELIALTTYAMRIRHFAMQLPTEALVTGAFSWPQWPPP</sequence>
<reference evidence="1 2" key="1">
    <citation type="journal article" date="2016" name="BMC Genomics">
        <title>Comparative genomics reveals Cyclospora cayetanensis possesses coccidia-like metabolism and invasion components but unique surface antigens.</title>
        <authorList>
            <person name="Liu S."/>
            <person name="Wang L."/>
            <person name="Zheng H."/>
            <person name="Xu Z."/>
            <person name="Roellig D.M."/>
            <person name="Li N."/>
            <person name="Frace M.A."/>
            <person name="Tang K."/>
            <person name="Arrowood M.J."/>
            <person name="Moss D.M."/>
            <person name="Zhang L."/>
            <person name="Feng Y."/>
            <person name="Xiao L."/>
        </authorList>
    </citation>
    <scope>NUCLEOTIDE SEQUENCE [LARGE SCALE GENOMIC DNA]</scope>
    <source>
        <strain evidence="1 2">CHN_HEN01</strain>
    </source>
</reference>
<dbReference type="VEuPathDB" id="ToxoDB:LOC34620365"/>
<dbReference type="Proteomes" id="UP000095192">
    <property type="component" value="Unassembled WGS sequence"/>
</dbReference>
<protein>
    <submittedName>
        <fullName evidence="1">Ubiquinol-cytochrome c related protein</fullName>
    </submittedName>
</protein>
<keyword evidence="2" id="KW-1185">Reference proteome</keyword>
<evidence type="ECO:0000313" key="2">
    <source>
        <dbReference type="Proteomes" id="UP000095192"/>
    </source>
</evidence>
<gene>
    <name evidence="1" type="ORF">cyc_03715</name>
</gene>
<comment type="caution">
    <text evidence="1">The sequence shown here is derived from an EMBL/GenBank/DDBJ whole genome shotgun (WGS) entry which is preliminary data.</text>
</comment>
<accession>A0A1D3CXB2</accession>
<proteinExistence type="predicted"/>
<dbReference type="AlphaFoldDB" id="A0A1D3CXB2"/>
<name>A0A1D3CXB2_9EIME</name>
<dbReference type="InParanoid" id="A0A1D3CXB2"/>
<organism evidence="1 2">
    <name type="scientific">Cyclospora cayetanensis</name>
    <dbReference type="NCBI Taxonomy" id="88456"/>
    <lineage>
        <taxon>Eukaryota</taxon>
        <taxon>Sar</taxon>
        <taxon>Alveolata</taxon>
        <taxon>Apicomplexa</taxon>
        <taxon>Conoidasida</taxon>
        <taxon>Coccidia</taxon>
        <taxon>Eucoccidiorida</taxon>
        <taxon>Eimeriorina</taxon>
        <taxon>Eimeriidae</taxon>
        <taxon>Cyclospora</taxon>
    </lineage>
</organism>
<dbReference type="VEuPathDB" id="ToxoDB:cyc_03715"/>
<dbReference type="EMBL" id="JROU02001615">
    <property type="protein sequence ID" value="OEH75834.1"/>
    <property type="molecule type" value="Genomic_DNA"/>
</dbReference>